<evidence type="ECO:0000256" key="7">
    <source>
        <dbReference type="ARBA" id="ARBA00023136"/>
    </source>
</evidence>
<feature type="transmembrane region" description="Helical" evidence="10">
    <location>
        <begin position="477"/>
        <end position="504"/>
    </location>
</feature>
<feature type="transmembrane region" description="Helical" evidence="10">
    <location>
        <begin position="404"/>
        <end position="419"/>
    </location>
</feature>
<gene>
    <name evidence="13" type="ORF">HK414_03615</name>
</gene>
<feature type="region of interest" description="Disordered" evidence="9">
    <location>
        <begin position="134"/>
        <end position="156"/>
    </location>
</feature>
<evidence type="ECO:0000256" key="8">
    <source>
        <dbReference type="RuleBase" id="RU369079"/>
    </source>
</evidence>
<feature type="domain" description="TRAP C4-dicarboxylate transport system permease DctM subunit" evidence="12">
    <location>
        <begin position="177"/>
        <end position="580"/>
    </location>
</feature>
<dbReference type="NCBIfam" id="TIGR00786">
    <property type="entry name" value="dctM"/>
    <property type="match status" value="1"/>
</dbReference>
<keyword evidence="4 8" id="KW-0997">Cell inner membrane</keyword>
<keyword evidence="6 10" id="KW-1133">Transmembrane helix</keyword>
<dbReference type="PANTHER" id="PTHR33362:SF5">
    <property type="entry name" value="C4-DICARBOXYLATE TRAP TRANSPORTER LARGE PERMEASE PROTEIN DCTM"/>
    <property type="match status" value="1"/>
</dbReference>
<evidence type="ECO:0000313" key="14">
    <source>
        <dbReference type="Proteomes" id="UP000500826"/>
    </source>
</evidence>
<evidence type="ECO:0000256" key="9">
    <source>
        <dbReference type="SAM" id="MobiDB-lite"/>
    </source>
</evidence>
<keyword evidence="3" id="KW-1003">Cell membrane</keyword>
<keyword evidence="5 10" id="KW-0812">Transmembrane</keyword>
<dbReference type="Pfam" id="PF04290">
    <property type="entry name" value="DctQ"/>
    <property type="match status" value="1"/>
</dbReference>
<dbReference type="Proteomes" id="UP000500826">
    <property type="component" value="Chromosome"/>
</dbReference>
<feature type="transmembrane region" description="Helical" evidence="10">
    <location>
        <begin position="338"/>
        <end position="358"/>
    </location>
</feature>
<dbReference type="InterPro" id="IPR010656">
    <property type="entry name" value="DctM"/>
</dbReference>
<reference evidence="13 14" key="1">
    <citation type="submission" date="2020-05" db="EMBL/GenBank/DDBJ databases">
        <title>Ramlibacter rhizophilus sp. nov., isolated from rhizosphere soil of national flower Mugunghwa from South Korea.</title>
        <authorList>
            <person name="Zheng-Fei Y."/>
            <person name="Huan T."/>
        </authorList>
    </citation>
    <scope>NUCLEOTIDE SEQUENCE [LARGE SCALE GENOMIC DNA]</scope>
    <source>
        <strain evidence="13 14">H242</strain>
    </source>
</reference>
<evidence type="ECO:0000256" key="6">
    <source>
        <dbReference type="ARBA" id="ARBA00022989"/>
    </source>
</evidence>
<evidence type="ECO:0000256" key="2">
    <source>
        <dbReference type="ARBA" id="ARBA00022448"/>
    </source>
</evidence>
<dbReference type="Pfam" id="PF06808">
    <property type="entry name" value="DctM"/>
    <property type="match status" value="1"/>
</dbReference>
<organism evidence="13 14">
    <name type="scientific">Ramlibacter terrae</name>
    <dbReference type="NCBI Taxonomy" id="2732511"/>
    <lineage>
        <taxon>Bacteria</taxon>
        <taxon>Pseudomonadati</taxon>
        <taxon>Pseudomonadota</taxon>
        <taxon>Betaproteobacteria</taxon>
        <taxon>Burkholderiales</taxon>
        <taxon>Comamonadaceae</taxon>
        <taxon>Ramlibacter</taxon>
    </lineage>
</organism>
<protein>
    <submittedName>
        <fullName evidence="13">TRAP transporter large permease subunit</fullName>
    </submittedName>
</protein>
<evidence type="ECO:0000313" key="13">
    <source>
        <dbReference type="EMBL" id="QJW83551.1"/>
    </source>
</evidence>
<evidence type="ECO:0000256" key="4">
    <source>
        <dbReference type="ARBA" id="ARBA00022519"/>
    </source>
</evidence>
<feature type="transmembrane region" description="Helical" evidence="10">
    <location>
        <begin position="525"/>
        <end position="548"/>
    </location>
</feature>
<comment type="subcellular location">
    <subcellularLocation>
        <location evidence="1 8">Cell inner membrane</location>
        <topology evidence="1 8">Multi-pass membrane protein</topology>
    </subcellularLocation>
</comment>
<feature type="transmembrane region" description="Helical" evidence="10">
    <location>
        <begin position="218"/>
        <end position="239"/>
    </location>
</feature>
<accession>A0ABX6P3I4</accession>
<feature type="transmembrane region" description="Helical" evidence="10">
    <location>
        <begin position="187"/>
        <end position="206"/>
    </location>
</feature>
<feature type="domain" description="Tripartite ATP-independent periplasmic transporters DctQ component" evidence="11">
    <location>
        <begin position="24"/>
        <end position="125"/>
    </location>
</feature>
<feature type="transmembrane region" description="Helical" evidence="10">
    <location>
        <begin position="299"/>
        <end position="326"/>
    </location>
</feature>
<feature type="transmembrane region" description="Helical" evidence="10">
    <location>
        <begin position="379"/>
        <end position="398"/>
    </location>
</feature>
<proteinExistence type="predicted"/>
<feature type="transmembrane region" description="Helical" evidence="10">
    <location>
        <begin position="560"/>
        <end position="585"/>
    </location>
</feature>
<keyword evidence="7 10" id="KW-0472">Membrane</keyword>
<name>A0ABX6P3I4_9BURK</name>
<keyword evidence="2 8" id="KW-0813">Transport</keyword>
<dbReference type="InterPro" id="IPR004681">
    <property type="entry name" value="TRAP_DctM"/>
</dbReference>
<feature type="transmembrane region" description="Helical" evidence="10">
    <location>
        <begin position="162"/>
        <end position="181"/>
    </location>
</feature>
<comment type="function">
    <text evidence="8">Part of the tripartite ATP-independent periplasmic (TRAP) transport system.</text>
</comment>
<dbReference type="EMBL" id="CP053418">
    <property type="protein sequence ID" value="QJW83551.1"/>
    <property type="molecule type" value="Genomic_DNA"/>
</dbReference>
<evidence type="ECO:0000256" key="3">
    <source>
        <dbReference type="ARBA" id="ARBA00022475"/>
    </source>
</evidence>
<evidence type="ECO:0000259" key="12">
    <source>
        <dbReference type="Pfam" id="PF06808"/>
    </source>
</evidence>
<evidence type="ECO:0000256" key="5">
    <source>
        <dbReference type="ARBA" id="ARBA00022692"/>
    </source>
</evidence>
<evidence type="ECO:0000256" key="10">
    <source>
        <dbReference type="SAM" id="Phobius"/>
    </source>
</evidence>
<evidence type="ECO:0000256" key="1">
    <source>
        <dbReference type="ARBA" id="ARBA00004429"/>
    </source>
</evidence>
<evidence type="ECO:0000259" key="11">
    <source>
        <dbReference type="Pfam" id="PF04290"/>
    </source>
</evidence>
<feature type="transmembrane region" description="Helical" evidence="10">
    <location>
        <begin position="431"/>
        <end position="457"/>
    </location>
</feature>
<keyword evidence="14" id="KW-1185">Reference proteome</keyword>
<dbReference type="InterPro" id="IPR055348">
    <property type="entry name" value="DctQ"/>
</dbReference>
<dbReference type="PANTHER" id="PTHR33362">
    <property type="entry name" value="SIALIC ACID TRAP TRANSPORTER PERMEASE PROTEIN SIAT-RELATED"/>
    <property type="match status" value="1"/>
</dbReference>
<feature type="transmembrane region" description="Helical" evidence="10">
    <location>
        <begin position="259"/>
        <end position="287"/>
    </location>
</feature>
<feature type="transmembrane region" description="Helical" evidence="10">
    <location>
        <begin position="12"/>
        <end position="36"/>
    </location>
</feature>
<sequence>MLERACDLLARAVRFVVVGLAVVMLASLTLQVVMRYVFGQAQSWTEELAVTCFSWSMLLAIAAGVREGIHVRMDLLVEQLPTPLQIVLDKLVTLAIAGTGGFIAWSGVNYVRDAGGITSAAIGYSLTGSMPVRRSAAPSSPCSRSSASCSGRARRRRSPPEVSMSVTAWILTAGFGTLVVLGMPFAFAIAACVIAVVLAMGIEPMLLPQTLVAGTQSFSLLAIPFFMLAGELMSAGGLSQRLVRVADVFVRHLPGGMELAVILAALVFAAVSGSAPATTAAIGAVMIPAMAERGYSKAYATALVVSAGVLAPLIPPSIAFVIWGVIAEQSITRLFLSGVLPGLLMALGMAAIAVTNGLRSRRPRAARATRPEIRAALREGIWALLAPVVVLGGIYGGAFTPTEAAVVACVYALFVGLVIERRLHWRQLPAVLSSAMTISAIVMAIVAVSNGFSFPVAQEQLATKLAAWLALHFHEKWTMLLALNIGFFLLAAVMDEIAIMVILGPMLISIANQFGVDPIHFGATIVTNVAIGMAAPPIGYCLFVGMAISGLKLWPVARAILPFVAMMLVVLVLVTYVPAFALALVK</sequence>
<feature type="compositionally biased region" description="Low complexity" evidence="9">
    <location>
        <begin position="134"/>
        <end position="151"/>
    </location>
</feature>